<feature type="region of interest" description="Disordered" evidence="3">
    <location>
        <begin position="1"/>
        <end position="29"/>
    </location>
</feature>
<comment type="similarity">
    <text evidence="1">Belongs to the peptidase S1 family.</text>
</comment>
<dbReference type="KEGG" id="pmrn:116955498"/>
<evidence type="ECO:0000256" key="3">
    <source>
        <dbReference type="SAM" id="MobiDB-lite"/>
    </source>
</evidence>
<keyword evidence="5" id="KW-1185">Reference proteome</keyword>
<dbReference type="PANTHER" id="PTHR15462">
    <property type="entry name" value="SERINE PROTEASE"/>
    <property type="match status" value="1"/>
</dbReference>
<dbReference type="SMART" id="SM00020">
    <property type="entry name" value="Tryp_SPc"/>
    <property type="match status" value="1"/>
</dbReference>
<sequence>MEPRNRPGHAPAPPKRDTPLHHHHQQQQRRRPLPPLLLLLILWVAVTPSRADIFWHKTRVPLVRDLRVVPLDPSLFGAPATPRAACGPVASLACRPPSSWWQHDAGSTRGGGGGGGGGAVDVGFLRQLQEQLSYETVYDNGTRTLTEVAIDGLGNRGPAPRLPRRRPRRQIYGTDGRFTIAADGFAQRHPFSAAVRLSTGCTGVLVSERHVLTAAHCVHDGRDYVKGARRLRVGFLKRRSAGPLERRGGRERKGKGRRRDRSERSRPTLDKASFRWSRVRRTHLPKGWIRPSQPQSPAGNVAGTGMDFDYAVLELRRPHDRRFMELGVSPPAGRLPAGRRLHFSGFDDDRPGSLVYRFCAVAEESAELTYQRCDARPGSSGSGVYLRLRDAAKRRWTRKVVGVFSGHQWVEVGGEAAEGAPPPPPPQDFNVAVRITPLKFAQICYWVKGNYADCRDG</sequence>
<evidence type="ECO:0000256" key="1">
    <source>
        <dbReference type="ARBA" id="ARBA00007664"/>
    </source>
</evidence>
<dbReference type="InterPro" id="IPR001254">
    <property type="entry name" value="Trypsin_dom"/>
</dbReference>
<dbReference type="Pfam" id="PF00089">
    <property type="entry name" value="Trypsin"/>
    <property type="match status" value="1"/>
</dbReference>
<feature type="domain" description="Peptidase S1" evidence="4">
    <location>
        <begin position="179"/>
        <end position="410"/>
    </location>
</feature>
<dbReference type="GO" id="GO:0006508">
    <property type="term" value="P:proteolysis"/>
    <property type="evidence" value="ECO:0007669"/>
    <property type="project" value="InterPro"/>
</dbReference>
<evidence type="ECO:0000256" key="2">
    <source>
        <dbReference type="ARBA" id="ARBA00022729"/>
    </source>
</evidence>
<dbReference type="Proteomes" id="UP001318040">
    <property type="component" value="Chromosome 60"/>
</dbReference>
<dbReference type="PROSITE" id="PS00134">
    <property type="entry name" value="TRYPSIN_HIS"/>
    <property type="match status" value="1"/>
</dbReference>
<keyword evidence="2" id="KW-0732">Signal</keyword>
<dbReference type="GO" id="GO:0004252">
    <property type="term" value="F:serine-type endopeptidase activity"/>
    <property type="evidence" value="ECO:0007669"/>
    <property type="project" value="InterPro"/>
</dbReference>
<dbReference type="PANTHER" id="PTHR15462:SF8">
    <property type="entry name" value="SERINE PROTEASE"/>
    <property type="match status" value="1"/>
</dbReference>
<dbReference type="InterPro" id="IPR009003">
    <property type="entry name" value="Peptidase_S1_PA"/>
</dbReference>
<gene>
    <name evidence="6" type="primary">LOC116955498</name>
</gene>
<feature type="compositionally biased region" description="Basic and acidic residues" evidence="3">
    <location>
        <begin position="260"/>
        <end position="271"/>
    </location>
</feature>
<protein>
    <submittedName>
        <fullName evidence="6">Serine protease 23-like</fullName>
    </submittedName>
</protein>
<evidence type="ECO:0000259" key="4">
    <source>
        <dbReference type="SMART" id="SM00020"/>
    </source>
</evidence>
<organism evidence="5 6">
    <name type="scientific">Petromyzon marinus</name>
    <name type="common">Sea lamprey</name>
    <dbReference type="NCBI Taxonomy" id="7757"/>
    <lineage>
        <taxon>Eukaryota</taxon>
        <taxon>Metazoa</taxon>
        <taxon>Chordata</taxon>
        <taxon>Craniata</taxon>
        <taxon>Vertebrata</taxon>
        <taxon>Cyclostomata</taxon>
        <taxon>Hyperoartia</taxon>
        <taxon>Petromyzontiformes</taxon>
        <taxon>Petromyzontidae</taxon>
        <taxon>Petromyzon</taxon>
    </lineage>
</organism>
<proteinExistence type="inferred from homology"/>
<dbReference type="InterPro" id="IPR050966">
    <property type="entry name" value="Glutamyl_endopeptidase"/>
</dbReference>
<feature type="region of interest" description="Disordered" evidence="3">
    <location>
        <begin position="241"/>
        <end position="271"/>
    </location>
</feature>
<dbReference type="InterPro" id="IPR018114">
    <property type="entry name" value="TRYPSIN_HIS"/>
</dbReference>
<name>A0AAJ7UC43_PETMA</name>
<evidence type="ECO:0000313" key="5">
    <source>
        <dbReference type="Proteomes" id="UP001318040"/>
    </source>
</evidence>
<evidence type="ECO:0000313" key="6">
    <source>
        <dbReference type="RefSeq" id="XP_032832516.1"/>
    </source>
</evidence>
<dbReference type="RefSeq" id="XP_032832516.1">
    <property type="nucleotide sequence ID" value="XM_032976625.1"/>
</dbReference>
<reference evidence="6" key="1">
    <citation type="submission" date="2025-08" db="UniProtKB">
        <authorList>
            <consortium name="RefSeq"/>
        </authorList>
    </citation>
    <scope>IDENTIFICATION</scope>
    <source>
        <tissue evidence="6">Sperm</tissue>
    </source>
</reference>
<dbReference type="AlphaFoldDB" id="A0AAJ7UC43"/>
<accession>A0AAJ7UC43</accession>
<dbReference type="Gene3D" id="2.40.10.10">
    <property type="entry name" value="Trypsin-like serine proteases"/>
    <property type="match status" value="1"/>
</dbReference>
<dbReference type="InterPro" id="IPR043504">
    <property type="entry name" value="Peptidase_S1_PA_chymotrypsin"/>
</dbReference>
<feature type="compositionally biased region" description="Basic residues" evidence="3">
    <location>
        <begin position="249"/>
        <end position="259"/>
    </location>
</feature>
<dbReference type="SUPFAM" id="SSF50494">
    <property type="entry name" value="Trypsin-like serine proteases"/>
    <property type="match status" value="1"/>
</dbReference>